<dbReference type="SUPFAM" id="SSF54427">
    <property type="entry name" value="NTF2-like"/>
    <property type="match status" value="1"/>
</dbReference>
<dbReference type="HOGENOM" id="CLU_2684166_0_0_5"/>
<reference evidence="1 2" key="1">
    <citation type="journal article" date="2006" name="Appl. Environ. Microbiol.">
        <title>Genome sequence of the chemolithoautotrophic nitrite-oxidizing bacterium Nitrobacter winogradskyi Nb-255.</title>
        <authorList>
            <person name="Starkenburg S.R."/>
            <person name="Chain P.S."/>
            <person name="Sayavedra-Soto L.A."/>
            <person name="Hauser L."/>
            <person name="Land M.L."/>
            <person name="Larimer F.W."/>
            <person name="Malfatti S.A."/>
            <person name="Klotz M.G."/>
            <person name="Bottomley P.J."/>
            <person name="Arp D.J."/>
            <person name="Hickey W.J."/>
        </authorList>
    </citation>
    <scope>NUCLEOTIDE SEQUENCE [LARGE SCALE GENOMIC DNA]</scope>
    <source>
        <strain evidence="2">ATCC 25391 / DSM 10237 / CIP 104748 / NCIMB 11846 / Nb-255</strain>
    </source>
</reference>
<evidence type="ECO:0008006" key="3">
    <source>
        <dbReference type="Google" id="ProtNLM"/>
    </source>
</evidence>
<name>Q3SUA4_NITWN</name>
<accession>Q3SUA4</accession>
<dbReference type="EMBL" id="CP000115">
    <property type="protein sequence ID" value="ABA04137.1"/>
    <property type="molecule type" value="Genomic_DNA"/>
</dbReference>
<keyword evidence="2" id="KW-1185">Reference proteome</keyword>
<dbReference type="STRING" id="323098.Nwi_0873"/>
<sequence>MRCAIISKALDDPQRSFHYSLDIKDVIVDKSIAVVRLDWTLRISPGEAISTETGLDIFRKESDGQWRIIRYIAE</sequence>
<dbReference type="Gene3D" id="3.10.450.50">
    <property type="match status" value="1"/>
</dbReference>
<dbReference type="RefSeq" id="WP_011314178.1">
    <property type="nucleotide sequence ID" value="NC_007406.1"/>
</dbReference>
<proteinExistence type="predicted"/>
<dbReference type="KEGG" id="nwi:Nwi_0873"/>
<organism evidence="1 2">
    <name type="scientific">Nitrobacter winogradskyi (strain ATCC 25391 / DSM 10237 / CIP 104748 / NCIMB 11846 / Nb-255)</name>
    <dbReference type="NCBI Taxonomy" id="323098"/>
    <lineage>
        <taxon>Bacteria</taxon>
        <taxon>Pseudomonadati</taxon>
        <taxon>Pseudomonadota</taxon>
        <taxon>Alphaproteobacteria</taxon>
        <taxon>Hyphomicrobiales</taxon>
        <taxon>Nitrobacteraceae</taxon>
        <taxon>Nitrobacter</taxon>
    </lineage>
</organism>
<evidence type="ECO:0000313" key="2">
    <source>
        <dbReference type="Proteomes" id="UP000002531"/>
    </source>
</evidence>
<gene>
    <name evidence="1" type="ordered locus">Nwi_0873</name>
</gene>
<dbReference type="InterPro" id="IPR032710">
    <property type="entry name" value="NTF2-like_dom_sf"/>
</dbReference>
<protein>
    <recommendedName>
        <fullName evidence="3">DUF4440 domain-containing protein</fullName>
    </recommendedName>
</protein>
<evidence type="ECO:0000313" key="1">
    <source>
        <dbReference type="EMBL" id="ABA04137.1"/>
    </source>
</evidence>
<dbReference type="AlphaFoldDB" id="Q3SUA4"/>
<dbReference type="eggNOG" id="COG4319">
    <property type="taxonomic scope" value="Bacteria"/>
</dbReference>
<dbReference type="OrthoDB" id="674363at2"/>
<dbReference type="Proteomes" id="UP000002531">
    <property type="component" value="Chromosome"/>
</dbReference>